<keyword evidence="1" id="KW-1133">Transmembrane helix</keyword>
<comment type="caution">
    <text evidence="2">The sequence shown here is derived from an EMBL/GenBank/DDBJ whole genome shotgun (WGS) entry which is preliminary data.</text>
</comment>
<keyword evidence="3" id="KW-1185">Reference proteome</keyword>
<keyword evidence="1" id="KW-0472">Membrane</keyword>
<dbReference type="Proteomes" id="UP000276133">
    <property type="component" value="Unassembled WGS sequence"/>
</dbReference>
<evidence type="ECO:0000313" key="3">
    <source>
        <dbReference type="Proteomes" id="UP000276133"/>
    </source>
</evidence>
<proteinExistence type="predicted"/>
<evidence type="ECO:0000313" key="2">
    <source>
        <dbReference type="EMBL" id="RNA34105.1"/>
    </source>
</evidence>
<sequence length="82" mass="10039">MHNGATIKVASTLRIYLLNKIIIYLFIELNLPPLRRRTYNNVRQMRLLLIADNLNYYIFLNWKELHKNLKFKYKNKYIIVQI</sequence>
<accession>A0A3M7SEK9</accession>
<reference evidence="2 3" key="1">
    <citation type="journal article" date="2018" name="Sci. Rep.">
        <title>Genomic signatures of local adaptation to the degree of environmental predictability in rotifers.</title>
        <authorList>
            <person name="Franch-Gras L."/>
            <person name="Hahn C."/>
            <person name="Garcia-Roger E.M."/>
            <person name="Carmona M.J."/>
            <person name="Serra M."/>
            <person name="Gomez A."/>
        </authorList>
    </citation>
    <scope>NUCLEOTIDE SEQUENCE [LARGE SCALE GENOMIC DNA]</scope>
    <source>
        <strain evidence="2">HYR1</strain>
    </source>
</reference>
<feature type="transmembrane region" description="Helical" evidence="1">
    <location>
        <begin position="6"/>
        <end position="27"/>
    </location>
</feature>
<protein>
    <submittedName>
        <fullName evidence="2">Uncharacterized protein</fullName>
    </submittedName>
</protein>
<dbReference type="AlphaFoldDB" id="A0A3M7SEK9"/>
<name>A0A3M7SEK9_BRAPC</name>
<dbReference type="EMBL" id="REGN01001524">
    <property type="protein sequence ID" value="RNA34105.1"/>
    <property type="molecule type" value="Genomic_DNA"/>
</dbReference>
<gene>
    <name evidence="2" type="ORF">BpHYR1_009869</name>
</gene>
<keyword evidence="1" id="KW-0812">Transmembrane</keyword>
<evidence type="ECO:0000256" key="1">
    <source>
        <dbReference type="SAM" id="Phobius"/>
    </source>
</evidence>
<organism evidence="2 3">
    <name type="scientific">Brachionus plicatilis</name>
    <name type="common">Marine rotifer</name>
    <name type="synonym">Brachionus muelleri</name>
    <dbReference type="NCBI Taxonomy" id="10195"/>
    <lineage>
        <taxon>Eukaryota</taxon>
        <taxon>Metazoa</taxon>
        <taxon>Spiralia</taxon>
        <taxon>Gnathifera</taxon>
        <taxon>Rotifera</taxon>
        <taxon>Eurotatoria</taxon>
        <taxon>Monogononta</taxon>
        <taxon>Pseudotrocha</taxon>
        <taxon>Ploima</taxon>
        <taxon>Brachionidae</taxon>
        <taxon>Brachionus</taxon>
    </lineage>
</organism>